<organism evidence="1 2">
    <name type="scientific">Pseudomonas phage phi2</name>
    <dbReference type="NCBI Taxonomy" id="1450169"/>
    <lineage>
        <taxon>Viruses</taxon>
        <taxon>Duplodnaviria</taxon>
        <taxon>Heunggongvirae</taxon>
        <taxon>Uroviricota</taxon>
        <taxon>Caudoviricetes</taxon>
        <taxon>Autographivirales</taxon>
        <taxon>Autoscriptoviridae</taxon>
        <taxon>Tunggulvirus</taxon>
        <taxon>Tunggulvirus f2</taxon>
    </lineage>
</organism>
<gene>
    <name evidence="1" type="ORF">SBWP25_0010</name>
</gene>
<reference evidence="1 2" key="1">
    <citation type="journal article" date="2010" name="Nature">
        <title>Antagonistic coevolution accelerates molecular evolution.</title>
        <authorList>
            <person name="Paterson S."/>
            <person name="Vogwill T."/>
            <person name="Buckling A."/>
            <person name="Benmayor R."/>
            <person name="Spiers A.J."/>
            <person name="Thomson N.R."/>
            <person name="Quail M."/>
            <person name="Smith F."/>
            <person name="Walker D."/>
            <person name="Libberton B."/>
            <person name="Fenton A."/>
            <person name="Hall N."/>
            <person name="Brockhurst M.A."/>
        </authorList>
    </citation>
    <scope>NUCLEOTIDE SEQUENCE [LARGE SCALE GENOMIC DNA]</scope>
    <source>
        <strain evidence="2">phi 2</strain>
    </source>
</reference>
<proteinExistence type="predicted"/>
<protein>
    <submittedName>
        <fullName evidence="1">Hypothetical phage protein</fullName>
    </submittedName>
</protein>
<accession>D2EBR4</accession>
<dbReference type="EMBL" id="FN594518">
    <property type="protein sequence ID" value="CBH51580.1"/>
    <property type="molecule type" value="Genomic_DNA"/>
</dbReference>
<dbReference type="Proteomes" id="UP000001906">
    <property type="component" value="Segment"/>
</dbReference>
<name>D2EBR4_9CAUD</name>
<dbReference type="GeneID" id="8673574"/>
<sequence>MDLLRRMQHVLEALLLVSINVHVGGGAVRDMVLGLGKPKDLDVVMLAPDDDQIRQAVLVLGCIGYKPVSSFGLDGGWSGHQGQEFHADVEYAAENGDGTFDERWRVLIKFVHVVTGEELDLLCSHTDDVDELVGSYDYNINQYVLFPGDSIATFLGDDAGLLMKLRDDGVCLTRQHKMYQKALAAGWNINEVPAALPF</sequence>
<dbReference type="RefSeq" id="YP_003345475.1">
    <property type="nucleotide sequence ID" value="NC_013638.1"/>
</dbReference>
<evidence type="ECO:0000313" key="1">
    <source>
        <dbReference type="EMBL" id="CBH51580.1"/>
    </source>
</evidence>
<keyword evidence="2" id="KW-1185">Reference proteome</keyword>
<evidence type="ECO:0000313" key="2">
    <source>
        <dbReference type="Proteomes" id="UP000001906"/>
    </source>
</evidence>
<dbReference type="KEGG" id="vg:8673574"/>